<evidence type="ECO:0000259" key="2">
    <source>
        <dbReference type="Pfam" id="PF22907"/>
    </source>
</evidence>
<dbReference type="InterPro" id="IPR000602">
    <property type="entry name" value="Glyco_hydro_38_N"/>
</dbReference>
<dbReference type="InterPro" id="IPR011330">
    <property type="entry name" value="Glyco_hydro/deAcase_b/a-brl"/>
</dbReference>
<dbReference type="InterPro" id="IPR027291">
    <property type="entry name" value="Glyco_hydro_38_N_sf"/>
</dbReference>
<name>A0ABY7YPW3_9HYPH</name>
<sequence>MTYSNPASGKLALMDDDLKSEGKLLRLCADLESKILTSVDDAHFQWHSTADDMTAEQALNANWEQWPQFGPRGVWGRKQGNTWFAAEIEVPPSAGGQTLVLKFTSQWQHRPGSTDPQCLAYLDGKIVQAIDGNHTELVVARNAKPGHKSVLHVNAFTFFDRPLVDFKVEFFVRNERAEKLYYDLMTPLEVAIRLHQSDARRHAILNLVERALRALDRRGAHTKAFAASLAKAEKIAAEIYKLVDTEVQPTITAVGHTHLDVGWLWRVLHTRDKTGRSFATVLTLMEEYPDFVFMYNQSVLFDFLKTDYPELWSRLKQRVKKGQFEIEGAMWVEPDVNIISGEIPGTTDHARSSIPYRRIWRYPKNRVVTGYLWLFRQLASNHEAVGT</sequence>
<feature type="domain" description="Glycoside hydrolase family 38 N-terminal" evidence="1">
    <location>
        <begin position="250"/>
        <end position="342"/>
    </location>
</feature>
<dbReference type="Pfam" id="PF22907">
    <property type="entry name" value="Ams1-like_1st"/>
    <property type="match status" value="1"/>
</dbReference>
<keyword evidence="4" id="KW-1185">Reference proteome</keyword>
<dbReference type="Pfam" id="PF01074">
    <property type="entry name" value="Glyco_hydro_38N"/>
    <property type="match status" value="1"/>
</dbReference>
<proteinExistence type="predicted"/>
<reference evidence="3 4" key="1">
    <citation type="submission" date="2023-02" db="EMBL/GenBank/DDBJ databases">
        <title>Devosia algicola sp. nov., isolated from the phycosphere of marine algae.</title>
        <authorList>
            <person name="Kim J.M."/>
            <person name="Lee J.K."/>
            <person name="Choi B.J."/>
            <person name="Bayburt H."/>
            <person name="Jeon C.O."/>
        </authorList>
    </citation>
    <scope>NUCLEOTIDE SEQUENCE [LARGE SCALE GENOMIC DNA]</scope>
    <source>
        <strain evidence="3 4">G20-9</strain>
    </source>
</reference>
<accession>A0ABY7YPW3</accession>
<dbReference type="PANTHER" id="PTHR46017:SF1">
    <property type="entry name" value="ALPHA-MANNOSIDASE 2C1"/>
    <property type="match status" value="1"/>
</dbReference>
<feature type="domain" description="Alpha-mannosidase Ams1-like N-terminal" evidence="2">
    <location>
        <begin position="46"/>
        <end position="153"/>
    </location>
</feature>
<evidence type="ECO:0000313" key="3">
    <source>
        <dbReference type="EMBL" id="WDR03301.1"/>
    </source>
</evidence>
<dbReference type="PANTHER" id="PTHR46017">
    <property type="entry name" value="ALPHA-MANNOSIDASE 2C1"/>
    <property type="match status" value="1"/>
</dbReference>
<dbReference type="RefSeq" id="WP_282219695.1">
    <property type="nucleotide sequence ID" value="NZ_CP118246.1"/>
</dbReference>
<protein>
    <recommendedName>
        <fullName evidence="5">Glycoside hydrolase family 38 N-terminal domain-containing protein</fullName>
    </recommendedName>
</protein>
<dbReference type="EMBL" id="CP118246">
    <property type="protein sequence ID" value="WDR03301.1"/>
    <property type="molecule type" value="Genomic_DNA"/>
</dbReference>
<organism evidence="3 4">
    <name type="scientific">Devosia algicola</name>
    <dbReference type="NCBI Taxonomy" id="3026418"/>
    <lineage>
        <taxon>Bacteria</taxon>
        <taxon>Pseudomonadati</taxon>
        <taxon>Pseudomonadota</taxon>
        <taxon>Alphaproteobacteria</taxon>
        <taxon>Hyphomicrobiales</taxon>
        <taxon>Devosiaceae</taxon>
        <taxon>Devosia</taxon>
    </lineage>
</organism>
<evidence type="ECO:0000313" key="4">
    <source>
        <dbReference type="Proteomes" id="UP001220530"/>
    </source>
</evidence>
<evidence type="ECO:0008006" key="5">
    <source>
        <dbReference type="Google" id="ProtNLM"/>
    </source>
</evidence>
<dbReference type="SUPFAM" id="SSF88713">
    <property type="entry name" value="Glycoside hydrolase/deacetylase"/>
    <property type="match status" value="1"/>
</dbReference>
<dbReference type="Proteomes" id="UP001220530">
    <property type="component" value="Chromosome"/>
</dbReference>
<dbReference type="InterPro" id="IPR054723">
    <property type="entry name" value="Ams1-like_N"/>
</dbReference>
<dbReference type="Gene3D" id="3.20.110.10">
    <property type="entry name" value="Glycoside hydrolase 38, N terminal domain"/>
    <property type="match status" value="1"/>
</dbReference>
<gene>
    <name evidence="3" type="ORF">PSQ19_03865</name>
</gene>
<evidence type="ECO:0000259" key="1">
    <source>
        <dbReference type="Pfam" id="PF01074"/>
    </source>
</evidence>